<name>A0A9Q4C486_9EURY</name>
<protein>
    <submittedName>
        <fullName evidence="1">Uncharacterized protein</fullName>
    </submittedName>
</protein>
<dbReference type="Proteomes" id="UP001149411">
    <property type="component" value="Unassembled WGS sequence"/>
</dbReference>
<sequence length="300" mass="35011">MGKKRYDAADYLSYRLLERLLKAQHDGRDVTKTQFWKLPCIADRYLQDELDINVKLPRYWYQYGEILNASAVSDGLFMEKEDTAWEGTRIVLSPGIDDSQFEIGDRDRVGVDRAVHKVVSDFANEDSHRLKGYQYRKYSPTEFIRVFDEFRQQLKMEEPSTTLSDFGEGGEAPSELALKTLDDVYGTYPKDMYGEGYSLFLRWEDTVRMVLEGDDIETASSLTESFWETFSKIELRLKHEQNTPEAQMLRWEQEKSTVISEFRNRLSNIRGDVLAERDDNGDRVLDTISESYSDTVREML</sequence>
<proteinExistence type="predicted"/>
<dbReference type="AlphaFoldDB" id="A0A9Q4C486"/>
<accession>A0A9Q4C486</accession>
<evidence type="ECO:0000313" key="2">
    <source>
        <dbReference type="Proteomes" id="UP001149411"/>
    </source>
</evidence>
<keyword evidence="2" id="KW-1185">Reference proteome</keyword>
<organism evidence="1 2">
    <name type="scientific">Halorutilus salinus</name>
    <dbReference type="NCBI Taxonomy" id="2487751"/>
    <lineage>
        <taxon>Archaea</taxon>
        <taxon>Methanobacteriati</taxon>
        <taxon>Methanobacteriota</taxon>
        <taxon>Stenosarchaea group</taxon>
        <taxon>Halobacteria</taxon>
        <taxon>Halorutilales</taxon>
        <taxon>Halorutilaceae</taxon>
        <taxon>Halorutilus</taxon>
    </lineage>
</organism>
<dbReference type="RefSeq" id="WP_266085649.1">
    <property type="nucleotide sequence ID" value="NZ_RKLV01000001.1"/>
</dbReference>
<dbReference type="EMBL" id="RKLV01000001">
    <property type="protein sequence ID" value="MCX2818041.1"/>
    <property type="molecule type" value="Genomic_DNA"/>
</dbReference>
<gene>
    <name evidence="1" type="ORF">EGH25_01555</name>
</gene>
<comment type="caution">
    <text evidence="1">The sequence shown here is derived from an EMBL/GenBank/DDBJ whole genome shotgun (WGS) entry which is preliminary data.</text>
</comment>
<reference evidence="1" key="1">
    <citation type="submission" date="2022-09" db="EMBL/GenBank/DDBJ databases">
        <title>Haloadaptaus new haloarchaeum isolated from saline soil.</title>
        <authorList>
            <person name="Duran-Viseras A."/>
            <person name="Sanchez-Porro C."/>
            <person name="Ventosa A."/>
        </authorList>
    </citation>
    <scope>NUCLEOTIDE SEQUENCE</scope>
    <source>
        <strain evidence="1">F3-133</strain>
    </source>
</reference>
<evidence type="ECO:0000313" key="1">
    <source>
        <dbReference type="EMBL" id="MCX2818041.1"/>
    </source>
</evidence>